<dbReference type="PANTHER" id="PTHR42879:SF6">
    <property type="entry name" value="NADPH-DEPENDENT REDUCTASE BACG"/>
    <property type="match status" value="1"/>
</dbReference>
<evidence type="ECO:0000256" key="1">
    <source>
        <dbReference type="ARBA" id="ARBA00006484"/>
    </source>
</evidence>
<proteinExistence type="inferred from homology"/>
<comment type="similarity">
    <text evidence="1">Belongs to the short-chain dehydrogenases/reductases (SDR) family.</text>
</comment>
<keyword evidence="3" id="KW-1185">Reference proteome</keyword>
<dbReference type="SUPFAM" id="SSF51735">
    <property type="entry name" value="NAD(P)-binding Rossmann-fold domains"/>
    <property type="match status" value="1"/>
</dbReference>
<name>A0ABP6XJC4_9PSEU</name>
<comment type="caution">
    <text evidence="2">The sequence shown here is derived from an EMBL/GenBank/DDBJ whole genome shotgun (WGS) entry which is preliminary data.</text>
</comment>
<dbReference type="InterPro" id="IPR002347">
    <property type="entry name" value="SDR_fam"/>
</dbReference>
<dbReference type="PRINTS" id="PR00081">
    <property type="entry name" value="GDHRDH"/>
</dbReference>
<dbReference type="PANTHER" id="PTHR42879">
    <property type="entry name" value="3-OXOACYL-(ACYL-CARRIER-PROTEIN) REDUCTASE"/>
    <property type="match status" value="1"/>
</dbReference>
<protein>
    <submittedName>
        <fullName evidence="2">SDR family oxidoreductase</fullName>
    </submittedName>
</protein>
<accession>A0ABP6XJC4</accession>
<reference evidence="3" key="1">
    <citation type="journal article" date="2019" name="Int. J. Syst. Evol. Microbiol.">
        <title>The Global Catalogue of Microorganisms (GCM) 10K type strain sequencing project: providing services to taxonomists for standard genome sequencing and annotation.</title>
        <authorList>
            <consortium name="The Broad Institute Genomics Platform"/>
            <consortium name="The Broad Institute Genome Sequencing Center for Infectious Disease"/>
            <person name="Wu L."/>
            <person name="Ma J."/>
        </authorList>
    </citation>
    <scope>NUCLEOTIDE SEQUENCE [LARGE SCALE GENOMIC DNA]</scope>
    <source>
        <strain evidence="3">JCM 16898</strain>
    </source>
</reference>
<evidence type="ECO:0000313" key="2">
    <source>
        <dbReference type="EMBL" id="GAA3567836.1"/>
    </source>
</evidence>
<organism evidence="2 3">
    <name type="scientific">Amycolatopsis ultiminotia</name>
    <dbReference type="NCBI Taxonomy" id="543629"/>
    <lineage>
        <taxon>Bacteria</taxon>
        <taxon>Bacillati</taxon>
        <taxon>Actinomycetota</taxon>
        <taxon>Actinomycetes</taxon>
        <taxon>Pseudonocardiales</taxon>
        <taxon>Pseudonocardiaceae</taxon>
        <taxon>Amycolatopsis</taxon>
    </lineage>
</organism>
<evidence type="ECO:0000313" key="3">
    <source>
        <dbReference type="Proteomes" id="UP001500689"/>
    </source>
</evidence>
<sequence length="239" mass="25354">MACASALAAEGVDLVLNGRNADRLADAAARLRAAHEVAVTEVVADVTTADGRGRLLDCCPEPDILVTNNNGPSPGTFTEFTEEDWMTAVSANMVSQLMLVSTVVPGMRARHFGRIVNITSAMVTTPRPTMGLSSAARAGLTAALKGLSFEVVRDNVTINNLLPERIDTDRQRFMAARVMEREGITYEVARTRQEASVAAGRLGTPEEFGVVCAFLCSARAGFVSGNNVHVDGGTYPALI</sequence>
<dbReference type="InterPro" id="IPR036291">
    <property type="entry name" value="NAD(P)-bd_dom_sf"/>
</dbReference>
<dbReference type="Gene3D" id="3.40.50.720">
    <property type="entry name" value="NAD(P)-binding Rossmann-like Domain"/>
    <property type="match status" value="1"/>
</dbReference>
<dbReference type="InterPro" id="IPR050259">
    <property type="entry name" value="SDR"/>
</dbReference>
<dbReference type="EMBL" id="BAAAZN010000014">
    <property type="protein sequence ID" value="GAA3567836.1"/>
    <property type="molecule type" value="Genomic_DNA"/>
</dbReference>
<dbReference type="Proteomes" id="UP001500689">
    <property type="component" value="Unassembled WGS sequence"/>
</dbReference>
<dbReference type="Pfam" id="PF13561">
    <property type="entry name" value="adh_short_C2"/>
    <property type="match status" value="1"/>
</dbReference>
<gene>
    <name evidence="2" type="ORF">GCM10022222_59700</name>
</gene>